<evidence type="ECO:0000256" key="1">
    <source>
        <dbReference type="SAM" id="MobiDB-lite"/>
    </source>
</evidence>
<reference evidence="2 3" key="1">
    <citation type="journal article" date="2019" name="Int. J. Syst. Evol. Microbiol.">
        <title>The Global Catalogue of Microorganisms (GCM) 10K type strain sequencing project: providing services to taxonomists for standard genome sequencing and annotation.</title>
        <authorList>
            <consortium name="The Broad Institute Genomics Platform"/>
            <consortium name="The Broad Institute Genome Sequencing Center for Infectious Disease"/>
            <person name="Wu L."/>
            <person name="Ma J."/>
        </authorList>
    </citation>
    <scope>NUCLEOTIDE SEQUENCE [LARGE SCALE GENOMIC DNA]</scope>
    <source>
        <strain evidence="2 3">JCM 16117</strain>
    </source>
</reference>
<keyword evidence="3" id="KW-1185">Reference proteome</keyword>
<evidence type="ECO:0000313" key="2">
    <source>
        <dbReference type="EMBL" id="GAA2245610.1"/>
    </source>
</evidence>
<feature type="region of interest" description="Disordered" evidence="1">
    <location>
        <begin position="1"/>
        <end position="65"/>
    </location>
</feature>
<comment type="caution">
    <text evidence="2">The sequence shown here is derived from an EMBL/GenBank/DDBJ whole genome shotgun (WGS) entry which is preliminary data.</text>
</comment>
<evidence type="ECO:0000313" key="3">
    <source>
        <dbReference type="Proteomes" id="UP001500929"/>
    </source>
</evidence>
<name>A0ABN3E036_9MICO</name>
<sequence>MNPVGPAIAGSPPTKTEATTTATGTTDVSRRRTDDRLEGSGSGWNGARWSGISRGYERMNAPPPE</sequence>
<dbReference type="EMBL" id="BAAAQY010000011">
    <property type="protein sequence ID" value="GAA2245610.1"/>
    <property type="molecule type" value="Genomic_DNA"/>
</dbReference>
<proteinExistence type="predicted"/>
<gene>
    <name evidence="2" type="ORF">GCM10009851_33690</name>
</gene>
<feature type="compositionally biased region" description="Low complexity" evidence="1">
    <location>
        <begin position="14"/>
        <end position="27"/>
    </location>
</feature>
<dbReference type="Proteomes" id="UP001500929">
    <property type="component" value="Unassembled WGS sequence"/>
</dbReference>
<protein>
    <submittedName>
        <fullName evidence="2">Uncharacterized protein</fullName>
    </submittedName>
</protein>
<accession>A0ABN3E036</accession>
<feature type="compositionally biased region" description="Basic and acidic residues" evidence="1">
    <location>
        <begin position="28"/>
        <end position="38"/>
    </location>
</feature>
<organism evidence="2 3">
    <name type="scientific">Herbiconiux moechotypicola</name>
    <dbReference type="NCBI Taxonomy" id="637393"/>
    <lineage>
        <taxon>Bacteria</taxon>
        <taxon>Bacillati</taxon>
        <taxon>Actinomycetota</taxon>
        <taxon>Actinomycetes</taxon>
        <taxon>Micrococcales</taxon>
        <taxon>Microbacteriaceae</taxon>
        <taxon>Herbiconiux</taxon>
    </lineage>
</organism>